<dbReference type="InterPro" id="IPR025110">
    <property type="entry name" value="AMP-bd_C"/>
</dbReference>
<dbReference type="InterPro" id="IPR042099">
    <property type="entry name" value="ANL_N_sf"/>
</dbReference>
<dbReference type="PANTHER" id="PTHR43767">
    <property type="entry name" value="LONG-CHAIN-FATTY-ACID--COA LIGASE"/>
    <property type="match status" value="1"/>
</dbReference>
<feature type="region of interest" description="Disordered" evidence="1">
    <location>
        <begin position="588"/>
        <end position="607"/>
    </location>
</feature>
<dbReference type="Pfam" id="PF13193">
    <property type="entry name" value="AMP-binding_C"/>
    <property type="match status" value="1"/>
</dbReference>
<dbReference type="InterPro" id="IPR020845">
    <property type="entry name" value="AMP-binding_CS"/>
</dbReference>
<reference evidence="4 5" key="1">
    <citation type="submission" date="2018-06" db="EMBL/GenBank/DDBJ databases">
        <title>Streptacidiphilus pinicola sp. nov., isolated from pine grove soil.</title>
        <authorList>
            <person name="Roh S.G."/>
            <person name="Park S."/>
            <person name="Kim M.-K."/>
            <person name="Yun B.-R."/>
            <person name="Park J."/>
            <person name="Kim M.J."/>
            <person name="Kim Y.S."/>
            <person name="Kim S.B."/>
        </authorList>
    </citation>
    <scope>NUCLEOTIDE SEQUENCE [LARGE SCALE GENOMIC DNA]</scope>
    <source>
        <strain evidence="4 5">MMS16-CNU450</strain>
    </source>
</reference>
<keyword evidence="4" id="KW-0436">Ligase</keyword>
<dbReference type="AlphaFoldDB" id="A0A2X0IPR5"/>
<dbReference type="InterPro" id="IPR050237">
    <property type="entry name" value="ATP-dep_AMP-bd_enzyme"/>
</dbReference>
<sequence>MCGCHDLGSVIQRVSEGAPVAGGGEPWHRYYATGVPHKISIPNLPVHGLLGEAAAKHGRRTALVFLGRRTSYRALNRAVARFAEGLAALGVVRGDRVALVLPNCPQYVVAFYATLRLGAVVVPTNPLYTESELAHQLGDSGATVAVVFDGAFARVDAVRGRTALRHVVVAPLADALPLRARLALKLPLARSRALRGKLTTALPEGADAVRFADVPRRPPRGGGAALGPVSPRTAVAVLQYTGGTTGTPKGAMLTHRNLVANALQVRAWYPQLRPGRETLLACLPMFHVYGMTMCLGVAAAAGARTVLLPNFDPELVVRTMRRERPTLFPGVPPMYQALMKEAEKHGPALNRALRSVRYCISGAMRLEPETVDRFQELTGARLVEGYGLSEASPVVLANPLNRNARPGTVGIPLPGTEVRIVAEDDPGRDQPYGEAGELVVRGPQVFAGYWHEREESAAMLHDRWLFTGDIAVMSPDGFVTVIDRKRDVIIASGFSIFPSEIEDVLLAHPAVADAAVVGVPDSYRGETVKACVIVRRGSRLTERALIEYCAARLTGYKVPKIVEFRVDPLPRNMLGKVLRRLLRDEPQAWEGSGSASFEASGSEEAVG</sequence>
<gene>
    <name evidence="4" type="ORF">DN069_05740</name>
</gene>
<dbReference type="EC" id="6.2.1.3" evidence="4"/>
<proteinExistence type="predicted"/>
<dbReference type="InterPro" id="IPR000873">
    <property type="entry name" value="AMP-dep_synth/lig_dom"/>
</dbReference>
<dbReference type="PANTHER" id="PTHR43767:SF1">
    <property type="entry name" value="NONRIBOSOMAL PEPTIDE SYNTHASE PES1 (EUROFUNG)-RELATED"/>
    <property type="match status" value="1"/>
</dbReference>
<dbReference type="SUPFAM" id="SSF56801">
    <property type="entry name" value="Acetyl-CoA synthetase-like"/>
    <property type="match status" value="1"/>
</dbReference>
<evidence type="ECO:0000259" key="2">
    <source>
        <dbReference type="Pfam" id="PF00501"/>
    </source>
</evidence>
<feature type="domain" description="AMP-dependent synthetase/ligase" evidence="2">
    <location>
        <begin position="52"/>
        <end position="450"/>
    </location>
</feature>
<evidence type="ECO:0000313" key="5">
    <source>
        <dbReference type="Proteomes" id="UP000248889"/>
    </source>
</evidence>
<dbReference type="InterPro" id="IPR045851">
    <property type="entry name" value="AMP-bd_C_sf"/>
</dbReference>
<feature type="domain" description="AMP-binding enzyme C-terminal" evidence="3">
    <location>
        <begin position="500"/>
        <end position="576"/>
    </location>
</feature>
<dbReference type="Pfam" id="PF00501">
    <property type="entry name" value="AMP-binding"/>
    <property type="match status" value="1"/>
</dbReference>
<keyword evidence="5" id="KW-1185">Reference proteome</keyword>
<protein>
    <submittedName>
        <fullName evidence="4">Long-chain fatty acid--CoA ligase</fullName>
        <ecNumber evidence="4">6.2.1.3</ecNumber>
    </submittedName>
</protein>
<dbReference type="PROSITE" id="PS00455">
    <property type="entry name" value="AMP_BINDING"/>
    <property type="match status" value="1"/>
</dbReference>
<dbReference type="Proteomes" id="UP000248889">
    <property type="component" value="Unassembled WGS sequence"/>
</dbReference>
<dbReference type="Gene3D" id="3.30.300.30">
    <property type="match status" value="1"/>
</dbReference>
<name>A0A2X0IPR5_9ACTN</name>
<dbReference type="Gene3D" id="3.40.50.12780">
    <property type="entry name" value="N-terminal domain of ligase-like"/>
    <property type="match status" value="1"/>
</dbReference>
<accession>A0A2X0IPR5</accession>
<evidence type="ECO:0000259" key="3">
    <source>
        <dbReference type="Pfam" id="PF13193"/>
    </source>
</evidence>
<evidence type="ECO:0000313" key="4">
    <source>
        <dbReference type="EMBL" id="RAG86647.1"/>
    </source>
</evidence>
<dbReference type="EMBL" id="QKYN01000023">
    <property type="protein sequence ID" value="RAG86647.1"/>
    <property type="molecule type" value="Genomic_DNA"/>
</dbReference>
<dbReference type="GO" id="GO:0004467">
    <property type="term" value="F:long-chain fatty acid-CoA ligase activity"/>
    <property type="evidence" value="ECO:0007669"/>
    <property type="project" value="UniProtKB-EC"/>
</dbReference>
<comment type="caution">
    <text evidence="4">The sequence shown here is derived from an EMBL/GenBank/DDBJ whole genome shotgun (WGS) entry which is preliminary data.</text>
</comment>
<dbReference type="CDD" id="cd05936">
    <property type="entry name" value="FC-FACS_FadD_like"/>
    <property type="match status" value="1"/>
</dbReference>
<evidence type="ECO:0000256" key="1">
    <source>
        <dbReference type="SAM" id="MobiDB-lite"/>
    </source>
</evidence>
<dbReference type="OrthoDB" id="9803968at2"/>
<organism evidence="4 5">
    <name type="scientific">Streptacidiphilus pinicola</name>
    <dbReference type="NCBI Taxonomy" id="2219663"/>
    <lineage>
        <taxon>Bacteria</taxon>
        <taxon>Bacillati</taxon>
        <taxon>Actinomycetota</taxon>
        <taxon>Actinomycetes</taxon>
        <taxon>Kitasatosporales</taxon>
        <taxon>Streptomycetaceae</taxon>
        <taxon>Streptacidiphilus</taxon>
    </lineage>
</organism>